<dbReference type="EMBL" id="BAABFL010000017">
    <property type="protein sequence ID" value="GAA4648050.1"/>
    <property type="molecule type" value="Genomic_DNA"/>
</dbReference>
<organism evidence="1 2">
    <name type="scientific">Kistimonas scapharcae</name>
    <dbReference type="NCBI Taxonomy" id="1036133"/>
    <lineage>
        <taxon>Bacteria</taxon>
        <taxon>Pseudomonadati</taxon>
        <taxon>Pseudomonadota</taxon>
        <taxon>Gammaproteobacteria</taxon>
        <taxon>Oceanospirillales</taxon>
        <taxon>Endozoicomonadaceae</taxon>
        <taxon>Kistimonas</taxon>
    </lineage>
</organism>
<dbReference type="Proteomes" id="UP001500604">
    <property type="component" value="Unassembled WGS sequence"/>
</dbReference>
<evidence type="ECO:0000313" key="1">
    <source>
        <dbReference type="EMBL" id="GAA4648050.1"/>
    </source>
</evidence>
<sequence>MRALTSKSMSEPVIVRNTDTSVTGISKVQSPSVIYEKRLSDDDIQRIFTQQKPLRLRHIEYRGLLEFSVKIKSDSNRVKLKIIQTLEGNEKSFAKFFEEKEDKVLQLQDIQANPLKCGLGTLLLHVASYYAVHIEKYPTFEVRKAVSRAFGFYQMLGFKGDYSVSPTYLQITSKALLENTRHICQKFHAITDEYPLCPQATMTSWKSLPVLP</sequence>
<proteinExistence type="predicted"/>
<accession>A0ABP8UYX9</accession>
<dbReference type="RefSeq" id="WP_345193182.1">
    <property type="nucleotide sequence ID" value="NZ_BAABFL010000017.1"/>
</dbReference>
<comment type="caution">
    <text evidence="1">The sequence shown here is derived from an EMBL/GenBank/DDBJ whole genome shotgun (WGS) entry which is preliminary data.</text>
</comment>
<reference evidence="2" key="1">
    <citation type="journal article" date="2019" name="Int. J. Syst. Evol. Microbiol.">
        <title>The Global Catalogue of Microorganisms (GCM) 10K type strain sequencing project: providing services to taxonomists for standard genome sequencing and annotation.</title>
        <authorList>
            <consortium name="The Broad Institute Genomics Platform"/>
            <consortium name="The Broad Institute Genome Sequencing Center for Infectious Disease"/>
            <person name="Wu L."/>
            <person name="Ma J."/>
        </authorList>
    </citation>
    <scope>NUCLEOTIDE SEQUENCE [LARGE SCALE GENOMIC DNA]</scope>
    <source>
        <strain evidence="2">JCM 17805</strain>
    </source>
</reference>
<keyword evidence="2" id="KW-1185">Reference proteome</keyword>
<gene>
    <name evidence="1" type="ORF">GCM10023116_03120</name>
</gene>
<name>A0ABP8UYX9_9GAMM</name>
<evidence type="ECO:0000313" key="2">
    <source>
        <dbReference type="Proteomes" id="UP001500604"/>
    </source>
</evidence>
<evidence type="ECO:0008006" key="3">
    <source>
        <dbReference type="Google" id="ProtNLM"/>
    </source>
</evidence>
<protein>
    <recommendedName>
        <fullName evidence="3">N-acetyltransferase domain-containing protein</fullName>
    </recommendedName>
</protein>